<keyword evidence="3" id="KW-1185">Reference proteome</keyword>
<evidence type="ECO:0000313" key="3">
    <source>
        <dbReference type="Proteomes" id="UP001549749"/>
    </source>
</evidence>
<accession>A0ABV2SZW5</accession>
<gene>
    <name evidence="2" type="ORF">ABR189_02970</name>
</gene>
<keyword evidence="1" id="KW-0732">Signal</keyword>
<dbReference type="Pfam" id="PF18939">
    <property type="entry name" value="DUF5686"/>
    <property type="match status" value="1"/>
</dbReference>
<organism evidence="2 3">
    <name type="scientific">Chitinophaga defluvii</name>
    <dbReference type="NCBI Taxonomy" id="3163343"/>
    <lineage>
        <taxon>Bacteria</taxon>
        <taxon>Pseudomonadati</taxon>
        <taxon>Bacteroidota</taxon>
        <taxon>Chitinophagia</taxon>
        <taxon>Chitinophagales</taxon>
        <taxon>Chitinophagaceae</taxon>
        <taxon>Chitinophaga</taxon>
    </lineage>
</organism>
<feature type="signal peptide" evidence="1">
    <location>
        <begin position="1"/>
        <end position="29"/>
    </location>
</feature>
<sequence length="855" mass="98513">MSWNKYHRNGVRIFAVILLLICRAGISFAQEIVVKGTVVEVDGKTPLPFVNVFIPGTSTGTQTDANGKYTIRMTTARDSLRFAYLGYKTVTLGVSDAPQQVMNVRLQTAARSLSEVVVKAGKKERYRNKDNPAVELIRLVIDHKASNRIDHYDYLRYNQYEKLEFALSNLSEKVKNNRLTRKYKFIFDNQDTTKMEGKSLLPIYLEETLSDVYYRRNPEKKKTIVKADKKVSFEEYIDNQGMSAYLNHIYQNIDIYDNNMMLFTNQFLSPIANSAPTFYKYFITDTITTDTQEKLIVLDFMPRNKADFLLQGKLYITLDGNYGIQKADFTANKEVNLNWVREFRVFLDFDKSKDGKYYMSKTTMQADFGIFKGRGGIFGERTVSVKDFVINEPQPDDFYKGPALVKPESAGLAGDSFWVANRHDSLTVAESKVYANIDSLQHMRSFRRTMDIATLLLAGYKGFGPVEVGPVNTFYSFNPVEGFRLRLGGRTTPKFNKNIYLETYAAYGFKDEKWKYYLGGTYSFTNRAQFEFPVRALRANFQRDTKIPGQELQFVQEDNFLLSFKRGDNNKWLYNDIYNVDYLHEFNNHASFKVGFKNWKQQPAGGLTYFKGGPVTGLNVPALTTSELSLELRWAPHEQFYQGKVYRIPIPNKYPIFTLRGIAGVKGLFGGEYNYQNLTLNIYKMAYLSQLGFSEIVLEGGYVFGKLPFPLLTIHRANQSYSYQLQSYNMMNFLEFVSDHYVGLNIDHNFNGFIFNKVPLLKKLKLREVAAVKVLYGGVRPENRPENDPSLYKFPVDEHGFTTTFSLDKKPYIEGSIGIANIFKLFRIDLVKRFSYLEHPGVSEYGIRGRFKLDF</sequence>
<proteinExistence type="predicted"/>
<dbReference type="InterPro" id="IPR043741">
    <property type="entry name" value="DUF5686"/>
</dbReference>
<dbReference type="RefSeq" id="WP_354658954.1">
    <property type="nucleotide sequence ID" value="NZ_JBEXAC010000001.1"/>
</dbReference>
<evidence type="ECO:0000256" key="1">
    <source>
        <dbReference type="SAM" id="SignalP"/>
    </source>
</evidence>
<protein>
    <submittedName>
        <fullName evidence="2">DUF5686 family protein</fullName>
    </submittedName>
</protein>
<dbReference type="Pfam" id="PF13715">
    <property type="entry name" value="CarbopepD_reg_2"/>
    <property type="match status" value="1"/>
</dbReference>
<feature type="chain" id="PRO_5046239450" evidence="1">
    <location>
        <begin position="30"/>
        <end position="855"/>
    </location>
</feature>
<dbReference type="InterPro" id="IPR008969">
    <property type="entry name" value="CarboxyPept-like_regulatory"/>
</dbReference>
<name>A0ABV2SZW5_9BACT</name>
<reference evidence="2 3" key="1">
    <citation type="submission" date="2024-06" db="EMBL/GenBank/DDBJ databases">
        <title>Chitinophaga defluvii sp. nov., isolated from municipal sewage.</title>
        <authorList>
            <person name="Zhang L."/>
        </authorList>
    </citation>
    <scope>NUCLEOTIDE SEQUENCE [LARGE SCALE GENOMIC DNA]</scope>
    <source>
        <strain evidence="2 3">H8</strain>
    </source>
</reference>
<dbReference type="Gene3D" id="2.60.40.1120">
    <property type="entry name" value="Carboxypeptidase-like, regulatory domain"/>
    <property type="match status" value="1"/>
</dbReference>
<dbReference type="SUPFAM" id="SSF49464">
    <property type="entry name" value="Carboxypeptidase regulatory domain-like"/>
    <property type="match status" value="1"/>
</dbReference>
<dbReference type="Proteomes" id="UP001549749">
    <property type="component" value="Unassembled WGS sequence"/>
</dbReference>
<dbReference type="EMBL" id="JBEXAC010000001">
    <property type="protein sequence ID" value="MET6996308.1"/>
    <property type="molecule type" value="Genomic_DNA"/>
</dbReference>
<comment type="caution">
    <text evidence="2">The sequence shown here is derived from an EMBL/GenBank/DDBJ whole genome shotgun (WGS) entry which is preliminary data.</text>
</comment>
<evidence type="ECO:0000313" key="2">
    <source>
        <dbReference type="EMBL" id="MET6996308.1"/>
    </source>
</evidence>